<feature type="chain" id="PRO_5043640584" description="histidine kinase" evidence="9">
    <location>
        <begin position="21"/>
        <end position="467"/>
    </location>
</feature>
<keyword evidence="5" id="KW-0597">Phosphoprotein</keyword>
<feature type="domain" description="Histidine kinase" evidence="10">
    <location>
        <begin position="271"/>
        <end position="467"/>
    </location>
</feature>
<dbReference type="SUPFAM" id="SSF55874">
    <property type="entry name" value="ATPase domain of HSP90 chaperone/DNA topoisomerase II/histidine kinase"/>
    <property type="match status" value="1"/>
</dbReference>
<keyword evidence="6" id="KW-0808">Transferase</keyword>
<evidence type="ECO:0000256" key="7">
    <source>
        <dbReference type="ARBA" id="ARBA00022777"/>
    </source>
</evidence>
<evidence type="ECO:0000256" key="4">
    <source>
        <dbReference type="ARBA" id="ARBA00022475"/>
    </source>
</evidence>
<dbReference type="Gene3D" id="3.30.565.10">
    <property type="entry name" value="Histidine kinase-like ATPase, C-terminal domain"/>
    <property type="match status" value="1"/>
</dbReference>
<gene>
    <name evidence="11" type="ORF">VIBNISOn1_1760009</name>
</gene>
<dbReference type="SMART" id="SM00387">
    <property type="entry name" value="HATPase_c"/>
    <property type="match status" value="1"/>
</dbReference>
<dbReference type="InterPro" id="IPR036097">
    <property type="entry name" value="HisK_dim/P_sf"/>
</dbReference>
<dbReference type="InterPro" id="IPR021821">
    <property type="entry name" value="VxrA_SD"/>
</dbReference>
<evidence type="ECO:0000256" key="9">
    <source>
        <dbReference type="SAM" id="SignalP"/>
    </source>
</evidence>
<dbReference type="InterPro" id="IPR003594">
    <property type="entry name" value="HATPase_dom"/>
</dbReference>
<dbReference type="InterPro" id="IPR005467">
    <property type="entry name" value="His_kinase_dom"/>
</dbReference>
<evidence type="ECO:0000256" key="6">
    <source>
        <dbReference type="ARBA" id="ARBA00022679"/>
    </source>
</evidence>
<evidence type="ECO:0000313" key="11">
    <source>
        <dbReference type="EMBL" id="CCO46389.1"/>
    </source>
</evidence>
<keyword evidence="7 11" id="KW-0418">Kinase</keyword>
<keyword evidence="8" id="KW-0902">Two-component regulatory system</keyword>
<name>A0AAV2VNR1_9VIBR</name>
<keyword evidence="4" id="KW-0472">Membrane</keyword>
<dbReference type="InterPro" id="IPR036890">
    <property type="entry name" value="HATPase_C_sf"/>
</dbReference>
<keyword evidence="4" id="KW-1003">Cell membrane</keyword>
<evidence type="ECO:0000256" key="1">
    <source>
        <dbReference type="ARBA" id="ARBA00000085"/>
    </source>
</evidence>
<comment type="catalytic activity">
    <reaction evidence="1">
        <text>ATP + protein L-histidine = ADP + protein N-phospho-L-histidine.</text>
        <dbReference type="EC" id="2.7.13.3"/>
    </reaction>
</comment>
<dbReference type="Pfam" id="PF11884">
    <property type="entry name" value="DUF3404"/>
    <property type="match status" value="1"/>
</dbReference>
<dbReference type="InterPro" id="IPR003661">
    <property type="entry name" value="HisK_dim/P_dom"/>
</dbReference>
<sequence>MPYRHLLFTATLCLSASSWAEGIQDKWQNFYQQAWQNASLVVSQQSLNHYPNELLLESAQYPDFDAFSWQELALVLSVHKHCQPAESDNPVIADATEFELALCRGTILEVDWFQSHVLLHPAGGSFADRYTELYPQYKNELTPFFTLANPDHPLFDVLAPLSQSGREALLSGYRAWQEGDTLWLNSEQGWKAVSPVVWQPIARQLKLTLETKGNQCALRYSNLCINDSPSVYQSAIKVVAIGTLIILSLLMLRSGYIIRQQNREKRFVMQLLTHELRTPITSLGLTVEMFRDDYDNLSQHAQSAVWRLMSDFQRLSQLTDNSRAYLSQETASSTQSASVEKWLSHICEKHDVPFQLEQDTELTLPFYWLSICLDNLIKNAKQHGKGKVQVLAQIKSTLIIEVRDEGTFPLLIQSLFAKFKHRKTKENMGIGLSIVEQLMKKHGGTLTILRRPTRCILEIPYEHPTAD</sequence>
<evidence type="ECO:0000259" key="10">
    <source>
        <dbReference type="PROSITE" id="PS50109"/>
    </source>
</evidence>
<organism evidence="11 12">
    <name type="scientific">Vibrio nigripulchritudo SOn1</name>
    <dbReference type="NCBI Taxonomy" id="1238450"/>
    <lineage>
        <taxon>Bacteria</taxon>
        <taxon>Pseudomonadati</taxon>
        <taxon>Pseudomonadota</taxon>
        <taxon>Gammaproteobacteria</taxon>
        <taxon>Vibrionales</taxon>
        <taxon>Vibrionaceae</taxon>
        <taxon>Vibrio</taxon>
    </lineage>
</organism>
<dbReference type="GO" id="GO:0000155">
    <property type="term" value="F:phosphorelay sensor kinase activity"/>
    <property type="evidence" value="ECO:0007669"/>
    <property type="project" value="InterPro"/>
</dbReference>
<dbReference type="CDD" id="cd00082">
    <property type="entry name" value="HisKA"/>
    <property type="match status" value="1"/>
</dbReference>
<dbReference type="PANTHER" id="PTHR44936:SF9">
    <property type="entry name" value="SENSOR PROTEIN CREC"/>
    <property type="match status" value="1"/>
</dbReference>
<proteinExistence type="predicted"/>
<dbReference type="PROSITE" id="PS50109">
    <property type="entry name" value="HIS_KIN"/>
    <property type="match status" value="1"/>
</dbReference>
<accession>A0AAV2VNR1</accession>
<dbReference type="InterPro" id="IPR050980">
    <property type="entry name" value="2C_sensor_his_kinase"/>
</dbReference>
<dbReference type="SMART" id="SM00388">
    <property type="entry name" value="HisKA"/>
    <property type="match status" value="1"/>
</dbReference>
<keyword evidence="9" id="KW-0732">Signal</keyword>
<dbReference type="Pfam" id="PF02518">
    <property type="entry name" value="HATPase_c"/>
    <property type="match status" value="1"/>
</dbReference>
<dbReference type="RefSeq" id="WP_022611534.1">
    <property type="nucleotide sequence ID" value="NZ_LK391965.1"/>
</dbReference>
<dbReference type="PANTHER" id="PTHR44936">
    <property type="entry name" value="SENSOR PROTEIN CREC"/>
    <property type="match status" value="1"/>
</dbReference>
<reference evidence="11 12" key="1">
    <citation type="journal article" date="2013" name="ISME J.">
        <title>Comparative genomics of pathogenic lineages of Vibrio nigripulchritudo identifies virulence-associated traits.</title>
        <authorList>
            <person name="Goudenege D."/>
            <person name="Labreuche Y."/>
            <person name="Krin E."/>
            <person name="Ansquer D."/>
            <person name="Mangenot S."/>
            <person name="Calteau A."/>
            <person name="Medigue C."/>
            <person name="Mazel D."/>
            <person name="Polz M.F."/>
            <person name="Le Roux F."/>
        </authorList>
    </citation>
    <scope>NUCLEOTIDE SEQUENCE [LARGE SCALE GENOMIC DNA]</scope>
    <source>
        <strain evidence="11 12">SOn1</strain>
    </source>
</reference>
<dbReference type="EMBL" id="CAOF01000086">
    <property type="protein sequence ID" value="CCO46389.1"/>
    <property type="molecule type" value="Genomic_DNA"/>
</dbReference>
<evidence type="ECO:0000256" key="3">
    <source>
        <dbReference type="ARBA" id="ARBA00012438"/>
    </source>
</evidence>
<dbReference type="Proteomes" id="UP000018211">
    <property type="component" value="Unassembled WGS sequence"/>
</dbReference>
<evidence type="ECO:0000256" key="5">
    <source>
        <dbReference type="ARBA" id="ARBA00022553"/>
    </source>
</evidence>
<dbReference type="Gene3D" id="1.10.287.130">
    <property type="match status" value="1"/>
</dbReference>
<dbReference type="SUPFAM" id="SSF47384">
    <property type="entry name" value="Homodimeric domain of signal transducing histidine kinase"/>
    <property type="match status" value="1"/>
</dbReference>
<dbReference type="Pfam" id="PF00512">
    <property type="entry name" value="HisKA"/>
    <property type="match status" value="1"/>
</dbReference>
<protein>
    <recommendedName>
        <fullName evidence="3">histidine kinase</fullName>
        <ecNumber evidence="3">2.7.13.3</ecNumber>
    </recommendedName>
</protein>
<evidence type="ECO:0000256" key="2">
    <source>
        <dbReference type="ARBA" id="ARBA00004651"/>
    </source>
</evidence>
<evidence type="ECO:0000313" key="12">
    <source>
        <dbReference type="Proteomes" id="UP000018211"/>
    </source>
</evidence>
<dbReference type="GO" id="GO:0005886">
    <property type="term" value="C:plasma membrane"/>
    <property type="evidence" value="ECO:0007669"/>
    <property type="project" value="UniProtKB-SubCell"/>
</dbReference>
<comment type="subcellular location">
    <subcellularLocation>
        <location evidence="2">Cell membrane</location>
        <topology evidence="2">Multi-pass membrane protein</topology>
    </subcellularLocation>
</comment>
<evidence type="ECO:0000256" key="8">
    <source>
        <dbReference type="ARBA" id="ARBA00023012"/>
    </source>
</evidence>
<comment type="caution">
    <text evidence="11">The sequence shown here is derived from an EMBL/GenBank/DDBJ whole genome shotgun (WGS) entry which is preliminary data.</text>
</comment>
<feature type="signal peptide" evidence="9">
    <location>
        <begin position="1"/>
        <end position="20"/>
    </location>
</feature>
<dbReference type="AlphaFoldDB" id="A0AAV2VNR1"/>
<dbReference type="EC" id="2.7.13.3" evidence="3"/>